<accession>A0ABV4XJM0</accession>
<organism evidence="3 4">
    <name type="scientific">Floridaenema flaviceps BLCC-F50</name>
    <dbReference type="NCBI Taxonomy" id="3153642"/>
    <lineage>
        <taxon>Bacteria</taxon>
        <taxon>Bacillati</taxon>
        <taxon>Cyanobacteriota</taxon>
        <taxon>Cyanophyceae</taxon>
        <taxon>Oscillatoriophycideae</taxon>
        <taxon>Aerosakkonematales</taxon>
        <taxon>Aerosakkonemataceae</taxon>
        <taxon>Floridanema</taxon>
        <taxon>Floridanema flaviceps</taxon>
    </lineage>
</organism>
<keyword evidence="1" id="KW-0472">Membrane</keyword>
<feature type="transmembrane region" description="Helical" evidence="1">
    <location>
        <begin position="12"/>
        <end position="30"/>
    </location>
</feature>
<dbReference type="Pfam" id="PF02518">
    <property type="entry name" value="HATPase_c"/>
    <property type="match status" value="1"/>
</dbReference>
<keyword evidence="3" id="KW-0067">ATP-binding</keyword>
<keyword evidence="4" id="KW-1185">Reference proteome</keyword>
<dbReference type="GO" id="GO:0005524">
    <property type="term" value="F:ATP binding"/>
    <property type="evidence" value="ECO:0007669"/>
    <property type="project" value="UniProtKB-KW"/>
</dbReference>
<reference evidence="3 4" key="1">
    <citation type="submission" date="2024-09" db="EMBL/GenBank/DDBJ databases">
        <title>Floridaenema gen nov. (Aerosakkonemataceae, Aerosakkonematales ord. nov., Cyanobacteria) from benthic tropical and subtropical fresh waters, with the description of four new species.</title>
        <authorList>
            <person name="Moretto J.A."/>
            <person name="Berthold D.E."/>
            <person name="Lefler F.W."/>
            <person name="Huang I.-S."/>
            <person name="Laughinghouse H. IV."/>
        </authorList>
    </citation>
    <scope>NUCLEOTIDE SEQUENCE [LARGE SCALE GENOMIC DNA]</scope>
    <source>
        <strain evidence="3 4">BLCC-F50</strain>
    </source>
</reference>
<dbReference type="RefSeq" id="WP_413261583.1">
    <property type="nucleotide sequence ID" value="NZ_JBHFNR010000019.1"/>
</dbReference>
<dbReference type="SUPFAM" id="SSF55874">
    <property type="entry name" value="ATPase domain of HSP90 chaperone/DNA topoisomerase II/histidine kinase"/>
    <property type="match status" value="1"/>
</dbReference>
<keyword evidence="1" id="KW-1133">Transmembrane helix</keyword>
<feature type="non-terminal residue" evidence="3">
    <location>
        <position position="1"/>
    </location>
</feature>
<proteinExistence type="predicted"/>
<comment type="caution">
    <text evidence="3">The sequence shown here is derived from an EMBL/GenBank/DDBJ whole genome shotgun (WGS) entry which is preliminary data.</text>
</comment>
<dbReference type="InterPro" id="IPR036890">
    <property type="entry name" value="HATPase_C_sf"/>
</dbReference>
<evidence type="ECO:0000256" key="1">
    <source>
        <dbReference type="SAM" id="Phobius"/>
    </source>
</evidence>
<dbReference type="Gene3D" id="3.30.565.10">
    <property type="entry name" value="Histidine kinase-like ATPase, C-terminal domain"/>
    <property type="match status" value="1"/>
</dbReference>
<evidence type="ECO:0000313" key="3">
    <source>
        <dbReference type="EMBL" id="MFB2891906.1"/>
    </source>
</evidence>
<gene>
    <name evidence="3" type="ORF">ACE1CI_03065</name>
</gene>
<evidence type="ECO:0000313" key="4">
    <source>
        <dbReference type="Proteomes" id="UP001576784"/>
    </source>
</evidence>
<protein>
    <submittedName>
        <fullName evidence="3">ATP-binding protein</fullName>
    </submittedName>
</protein>
<keyword evidence="3" id="KW-0547">Nucleotide-binding</keyword>
<sequence length="216" mass="24264">SIWHIGMCSLMTTTIAVMPILIGAIVFVIWRSLRPLQKFTDAIAINSINQNTQANFRVAEMPVEIRPLLRTYDKDVVNDAVRMTEKFQHRMIQVTANSGKIMVKSERNSLLQVLIHLIDYAKPSCRDVVYNVSTTIIQLEQKDDLVIIQVSNPGGCEPGISGISHQPINLSDAHSQETLDLKLEIIDTLVRRMGGNVFVQSHPGQGSDFWLRFPAQ</sequence>
<dbReference type="InterPro" id="IPR003594">
    <property type="entry name" value="HATPase_dom"/>
</dbReference>
<keyword evidence="1" id="KW-0812">Transmembrane</keyword>
<feature type="domain" description="Histidine kinase/HSP90-like ATPase" evidence="2">
    <location>
        <begin position="110"/>
        <end position="215"/>
    </location>
</feature>
<name>A0ABV4XJM0_9CYAN</name>
<evidence type="ECO:0000259" key="2">
    <source>
        <dbReference type="Pfam" id="PF02518"/>
    </source>
</evidence>
<dbReference type="Proteomes" id="UP001576784">
    <property type="component" value="Unassembled WGS sequence"/>
</dbReference>
<dbReference type="EMBL" id="JBHFNR010000019">
    <property type="protein sequence ID" value="MFB2891906.1"/>
    <property type="molecule type" value="Genomic_DNA"/>
</dbReference>